<dbReference type="Proteomes" id="UP000251960">
    <property type="component" value="Chromosome 5"/>
</dbReference>
<reference evidence="1" key="1">
    <citation type="journal article" date="2018" name="Nat. Genet.">
        <title>Extensive intraspecific gene order and gene structural variations between Mo17 and other maize genomes.</title>
        <authorList>
            <person name="Sun S."/>
            <person name="Zhou Y."/>
            <person name="Chen J."/>
            <person name="Shi J."/>
            <person name="Zhao H."/>
            <person name="Zhao H."/>
            <person name="Song W."/>
            <person name="Zhang M."/>
            <person name="Cui Y."/>
            <person name="Dong X."/>
            <person name="Liu H."/>
            <person name="Ma X."/>
            <person name="Jiao Y."/>
            <person name="Wang B."/>
            <person name="Wei X."/>
            <person name="Stein J.C."/>
            <person name="Glaubitz J.C."/>
            <person name="Lu F."/>
            <person name="Yu G."/>
            <person name="Liang C."/>
            <person name="Fengler K."/>
            <person name="Li B."/>
            <person name="Rafalski A."/>
            <person name="Schnable P.S."/>
            <person name="Ware D.H."/>
            <person name="Buckler E.S."/>
            <person name="Lai J."/>
        </authorList>
    </citation>
    <scope>NUCLEOTIDE SEQUENCE [LARGE SCALE GENOMIC DNA]</scope>
    <source>
        <tissue evidence="1">Seedling</tissue>
    </source>
</reference>
<comment type="caution">
    <text evidence="1">The sequence shown here is derived from an EMBL/GenBank/DDBJ whole genome shotgun (WGS) entry which is preliminary data.</text>
</comment>
<accession>A0A3L6EUG2</accession>
<organism evidence="1">
    <name type="scientific">Zea mays</name>
    <name type="common">Maize</name>
    <dbReference type="NCBI Taxonomy" id="4577"/>
    <lineage>
        <taxon>Eukaryota</taxon>
        <taxon>Viridiplantae</taxon>
        <taxon>Streptophyta</taxon>
        <taxon>Embryophyta</taxon>
        <taxon>Tracheophyta</taxon>
        <taxon>Spermatophyta</taxon>
        <taxon>Magnoliopsida</taxon>
        <taxon>Liliopsida</taxon>
        <taxon>Poales</taxon>
        <taxon>Poaceae</taxon>
        <taxon>PACMAD clade</taxon>
        <taxon>Panicoideae</taxon>
        <taxon>Andropogonodae</taxon>
        <taxon>Andropogoneae</taxon>
        <taxon>Tripsacinae</taxon>
        <taxon>Zea</taxon>
    </lineage>
</organism>
<evidence type="ECO:0000313" key="1">
    <source>
        <dbReference type="EMBL" id="PWZ24510.1"/>
    </source>
</evidence>
<proteinExistence type="predicted"/>
<name>A0A3L6EUG2_MAIZE</name>
<gene>
    <name evidence="1" type="ORF">Zm00014a_015189</name>
</gene>
<sequence>MFCHFVFCLSHFPLPVKPILILISTYSPHLPKN</sequence>
<protein>
    <submittedName>
        <fullName evidence="1">Uncharacterized protein</fullName>
    </submittedName>
</protein>
<dbReference type="AlphaFoldDB" id="A0A3L6EUG2"/>
<dbReference type="EMBL" id="NCVQ01000006">
    <property type="protein sequence ID" value="PWZ24510.1"/>
    <property type="molecule type" value="Genomic_DNA"/>
</dbReference>